<dbReference type="EMBL" id="JAMDGS010000011">
    <property type="protein sequence ID" value="MDD1126333.1"/>
    <property type="molecule type" value="Genomic_DNA"/>
</dbReference>
<name>A0ABT5PQZ3_9PSED</name>
<reference evidence="2" key="1">
    <citation type="submission" date="2022-05" db="EMBL/GenBank/DDBJ databases">
        <title>Novel Pseudomonas spp. Isolated from a Rainbow Trout Aquaculture Facility.</title>
        <authorList>
            <person name="Testerman T."/>
            <person name="Graf J."/>
        </authorList>
    </citation>
    <scope>NUCLEOTIDE SEQUENCE</scope>
    <source>
        <strain evidence="2">ID386</strain>
    </source>
</reference>
<keyword evidence="3" id="KW-1185">Reference proteome</keyword>
<organism evidence="2 3">
    <name type="scientific">Pseudomonas aphyarum</name>
    <dbReference type="NCBI Taxonomy" id="2942629"/>
    <lineage>
        <taxon>Bacteria</taxon>
        <taxon>Pseudomonadati</taxon>
        <taxon>Pseudomonadota</taxon>
        <taxon>Gammaproteobacteria</taxon>
        <taxon>Pseudomonadales</taxon>
        <taxon>Pseudomonadaceae</taxon>
        <taxon>Pseudomonas</taxon>
    </lineage>
</organism>
<dbReference type="CDD" id="cd14743">
    <property type="entry name" value="PAAR_CT_1"/>
    <property type="match status" value="1"/>
</dbReference>
<dbReference type="InterPro" id="IPR008727">
    <property type="entry name" value="PAAR_motif"/>
</dbReference>
<dbReference type="Gene3D" id="2.60.200.60">
    <property type="match status" value="1"/>
</dbReference>
<comment type="caution">
    <text evidence="2">The sequence shown here is derived from an EMBL/GenBank/DDBJ whole genome shotgun (WGS) entry which is preliminary data.</text>
</comment>
<evidence type="ECO:0000256" key="1">
    <source>
        <dbReference type="SAM" id="MobiDB-lite"/>
    </source>
</evidence>
<dbReference type="Pfam" id="PF05488">
    <property type="entry name" value="PAAR_motif"/>
    <property type="match status" value="1"/>
</dbReference>
<evidence type="ECO:0000313" key="3">
    <source>
        <dbReference type="Proteomes" id="UP001150531"/>
    </source>
</evidence>
<dbReference type="RefSeq" id="WP_085667339.1">
    <property type="nucleotide sequence ID" value="NZ_JAMDGS010000011.1"/>
</dbReference>
<accession>A0ABT5PQZ3</accession>
<gene>
    <name evidence="2" type="ORF">M5G18_17190</name>
</gene>
<sequence>MSGKPAARVSDPTACPLPGHGTNPIAAGSGDVFFDGLAAAREGDASACGGAMVGGLATTVKINGKSAVTVDSVGSHGNKVTAGSGTVIIGNSHSPAPFVPPLPVELKWPFNEHFVINCEETGKPLAGVEYTLKTASGKIINGVTGADGKTQKVFSTTAEAVELIIEPQSRVVLA</sequence>
<protein>
    <submittedName>
        <fullName evidence="2">PAAR domain-containing protein</fullName>
    </submittedName>
</protein>
<proteinExistence type="predicted"/>
<feature type="region of interest" description="Disordered" evidence="1">
    <location>
        <begin position="1"/>
        <end position="21"/>
    </location>
</feature>
<dbReference type="Proteomes" id="UP001150531">
    <property type="component" value="Unassembled WGS sequence"/>
</dbReference>
<evidence type="ECO:0000313" key="2">
    <source>
        <dbReference type="EMBL" id="MDD1126333.1"/>
    </source>
</evidence>